<gene>
    <name evidence="1" type="ORF">B1A_09110</name>
</gene>
<dbReference type="PANTHER" id="PTHR43747:SF4">
    <property type="entry name" value="FLAVIN-DEPENDENT TRYPTOPHAN HALOGENASE"/>
    <property type="match status" value="1"/>
</dbReference>
<sequence>MTETTPGHSDDRRLRHIVIVGGGTAGWMVAAALAQTTQGRCPITLVESEEIGSIGVGEATIPPIKRFNQMLGLDEYEFLAYTQGSYKLGIEFVDWTHKGQRYFHPFGQFGAEFDAVPLHHYWLRERARGDATPLQDYAMAWVAARNGRFERPLADRQRVQSTYDYAYHFDAARYALYLRRFA</sequence>
<comment type="caution">
    <text evidence="1">The sequence shown here is derived from an EMBL/GenBank/DDBJ whole genome shotgun (WGS) entry which is preliminary data.</text>
</comment>
<dbReference type="InterPro" id="IPR050816">
    <property type="entry name" value="Flavin-dep_Halogenase_NPB"/>
</dbReference>
<reference evidence="1" key="2">
    <citation type="journal article" date="2014" name="ISME J.">
        <title>Microbial stratification in low pH oxic and suboxic macroscopic growths along an acid mine drainage.</title>
        <authorList>
            <person name="Mendez-Garcia C."/>
            <person name="Mesa V."/>
            <person name="Sprenger R.R."/>
            <person name="Richter M."/>
            <person name="Diez M.S."/>
            <person name="Solano J."/>
            <person name="Bargiela R."/>
            <person name="Golyshina O.V."/>
            <person name="Manteca A."/>
            <person name="Ramos J.L."/>
            <person name="Gallego J.R."/>
            <person name="Llorente I."/>
            <person name="Martins Dos Santos V.A."/>
            <person name="Jensen O.N."/>
            <person name="Pelaez A.I."/>
            <person name="Sanchez J."/>
            <person name="Ferrer M."/>
        </authorList>
    </citation>
    <scope>NUCLEOTIDE SEQUENCE</scope>
</reference>
<dbReference type="AlphaFoldDB" id="T1B4H1"/>
<protein>
    <submittedName>
        <fullName evidence="1">Tryptophan halogenase</fullName>
    </submittedName>
</protein>
<dbReference type="EMBL" id="AUZX01006491">
    <property type="protein sequence ID" value="EQD63478.1"/>
    <property type="molecule type" value="Genomic_DNA"/>
</dbReference>
<name>T1B4H1_9ZZZZ</name>
<dbReference type="InterPro" id="IPR036188">
    <property type="entry name" value="FAD/NAD-bd_sf"/>
</dbReference>
<feature type="non-terminal residue" evidence="1">
    <location>
        <position position="182"/>
    </location>
</feature>
<dbReference type="SUPFAM" id="SSF51905">
    <property type="entry name" value="FAD/NAD(P)-binding domain"/>
    <property type="match status" value="1"/>
</dbReference>
<reference evidence="1" key="1">
    <citation type="submission" date="2013-08" db="EMBL/GenBank/DDBJ databases">
        <authorList>
            <person name="Mendez C."/>
            <person name="Richter M."/>
            <person name="Ferrer M."/>
            <person name="Sanchez J."/>
        </authorList>
    </citation>
    <scope>NUCLEOTIDE SEQUENCE</scope>
</reference>
<organism evidence="1">
    <name type="scientific">mine drainage metagenome</name>
    <dbReference type="NCBI Taxonomy" id="410659"/>
    <lineage>
        <taxon>unclassified sequences</taxon>
        <taxon>metagenomes</taxon>
        <taxon>ecological metagenomes</taxon>
    </lineage>
</organism>
<dbReference type="Pfam" id="PF04820">
    <property type="entry name" value="Trp_halogenase"/>
    <property type="match status" value="1"/>
</dbReference>
<accession>T1B4H1</accession>
<dbReference type="InterPro" id="IPR006905">
    <property type="entry name" value="Flavin_halogenase"/>
</dbReference>
<proteinExistence type="predicted"/>
<dbReference type="PANTHER" id="PTHR43747">
    <property type="entry name" value="FAD-BINDING PROTEIN"/>
    <property type="match status" value="1"/>
</dbReference>
<evidence type="ECO:0000313" key="1">
    <source>
        <dbReference type="EMBL" id="EQD63478.1"/>
    </source>
</evidence>
<dbReference type="Gene3D" id="3.50.50.60">
    <property type="entry name" value="FAD/NAD(P)-binding domain"/>
    <property type="match status" value="1"/>
</dbReference>
<dbReference type="GO" id="GO:0004497">
    <property type="term" value="F:monooxygenase activity"/>
    <property type="evidence" value="ECO:0007669"/>
    <property type="project" value="InterPro"/>
</dbReference>